<dbReference type="PANTHER" id="PTHR42081">
    <property type="entry name" value="ZINC FINGER PROTEIN DHHC DOMAIN CONTAINING PROTEIN"/>
    <property type="match status" value="1"/>
</dbReference>
<dbReference type="PANTHER" id="PTHR42081:SF1">
    <property type="entry name" value="ZINC FINGER PROTEIN DHHC DOMAIN CONTAINING PROTEIN"/>
    <property type="match status" value="1"/>
</dbReference>
<evidence type="ECO:0000256" key="1">
    <source>
        <dbReference type="SAM" id="MobiDB-lite"/>
    </source>
</evidence>
<feature type="compositionally biased region" description="Basic and acidic residues" evidence="1">
    <location>
        <begin position="212"/>
        <end position="230"/>
    </location>
</feature>
<feature type="region of interest" description="Disordered" evidence="1">
    <location>
        <begin position="724"/>
        <end position="746"/>
    </location>
</feature>
<feature type="domain" description="DUF8035" evidence="2">
    <location>
        <begin position="664"/>
        <end position="713"/>
    </location>
</feature>
<dbReference type="EMBL" id="FWEW01000437">
    <property type="protein sequence ID" value="SLM34910.1"/>
    <property type="molecule type" value="Genomic_DNA"/>
</dbReference>
<dbReference type="Pfam" id="PF26118">
    <property type="entry name" value="DUF8035"/>
    <property type="match status" value="1"/>
</dbReference>
<feature type="compositionally biased region" description="Basic and acidic residues" evidence="1">
    <location>
        <begin position="77"/>
        <end position="91"/>
    </location>
</feature>
<feature type="compositionally biased region" description="Polar residues" evidence="1">
    <location>
        <begin position="561"/>
        <end position="571"/>
    </location>
</feature>
<feature type="compositionally biased region" description="Basic and acidic residues" evidence="1">
    <location>
        <begin position="388"/>
        <end position="411"/>
    </location>
</feature>
<feature type="compositionally biased region" description="Basic and acidic residues" evidence="1">
    <location>
        <begin position="283"/>
        <end position="302"/>
    </location>
</feature>
<feature type="compositionally biased region" description="Low complexity" evidence="1">
    <location>
        <begin position="412"/>
        <end position="429"/>
    </location>
</feature>
<dbReference type="Proteomes" id="UP000192927">
    <property type="component" value="Unassembled WGS sequence"/>
</dbReference>
<feature type="compositionally biased region" description="Basic and acidic residues" evidence="1">
    <location>
        <begin position="331"/>
        <end position="341"/>
    </location>
</feature>
<reference evidence="4" key="1">
    <citation type="submission" date="2017-03" db="EMBL/GenBank/DDBJ databases">
        <authorList>
            <person name="Sharma R."/>
            <person name="Thines M."/>
        </authorList>
    </citation>
    <scope>NUCLEOTIDE SEQUENCE [LARGE SCALE GENOMIC DNA]</scope>
</reference>
<organism evidence="3 4">
    <name type="scientific">Lasallia pustulata</name>
    <dbReference type="NCBI Taxonomy" id="136370"/>
    <lineage>
        <taxon>Eukaryota</taxon>
        <taxon>Fungi</taxon>
        <taxon>Dikarya</taxon>
        <taxon>Ascomycota</taxon>
        <taxon>Pezizomycotina</taxon>
        <taxon>Lecanoromycetes</taxon>
        <taxon>OSLEUM clade</taxon>
        <taxon>Umbilicariomycetidae</taxon>
        <taxon>Umbilicariales</taxon>
        <taxon>Umbilicariaceae</taxon>
        <taxon>Lasallia</taxon>
    </lineage>
</organism>
<sequence>MEARYARPSSPTSRQLAHGARTRTSTGTFGYPSSYDGYYGPRSSRDLVPGPRSSAERVVGPRATPRNYVDQSIPSRVSRDDYASRPRRAIDETDPSSTRRPLSINTSSSNRPRPIIMSAVDRPPSPVSKVYRPRGDEGYYLQPASSSSRRDHDHNYSVGNEAMDRLTTGARDRTDSGGYVRAGSGRERRGYNYDAPSRSTTVDSDDGGYEYTNRREQVYRDTAPRPRPRGDSYSGGRRPLSLTGMEDYLPRVPSTRDSRPPVTNRGFDKIEQIEGSRQGTRYNDVRPPDYTSDRGETYEAPRRHPSTRKAVAIHQESGKAYESYYDNYADGYDKRPRESRKTSVIGDDVEPRAYGKREEPRKQEYDDAQTDRIAEEKHRRHRKHRHRHSDEDADKDRRDRGDPSKDHHGEELLAGGLAAAGVAGIAAEGSKQRHRRDREPRDLEAREPILVDRARIDQENDRGASTIRDPDARIPNDFQSEAESQERHARRRERRRLEQEARDRVELEVSDRVELEARERNAERTRDSLEPPRAHMEPHRVDMEPQHFNTEPALMEGAIQKQPSYERSSPPQVVEAPYRHRPRRRSPSSSSSCSTTSTTTSPPPSPRPNNPARVVSPPTSQEPEAPRKGILRRPREKFPEDPMPVREGVAPLGDAGKKGIPPNARWTKINRELVNPEALEEGNERFEERVDYVIVLRVLTKEEIQEMTQSTKDDDAEWLNLEDNDMTDSDHTQSGSINGSDTDDDLEWLRRSPNLEDKLDSHVTVQSLQIVQVGRQVHGCHYHQIWIRTRTF</sequence>
<feature type="compositionally biased region" description="Basic and acidic residues" evidence="1">
    <location>
        <begin position="437"/>
        <end position="474"/>
    </location>
</feature>
<name>A0A1W5CVV0_9LECA</name>
<evidence type="ECO:0000259" key="2">
    <source>
        <dbReference type="Pfam" id="PF26118"/>
    </source>
</evidence>
<feature type="compositionally biased region" description="Basic and acidic residues" evidence="1">
    <location>
        <begin position="349"/>
        <end position="377"/>
    </location>
</feature>
<feature type="compositionally biased region" description="Polar residues" evidence="1">
    <location>
        <begin position="95"/>
        <end position="111"/>
    </location>
</feature>
<proteinExistence type="predicted"/>
<feature type="compositionally biased region" description="Low complexity" evidence="1">
    <location>
        <begin position="587"/>
        <end position="600"/>
    </location>
</feature>
<feature type="compositionally biased region" description="Basic residues" evidence="1">
    <location>
        <begin position="378"/>
        <end position="387"/>
    </location>
</feature>
<feature type="region of interest" description="Disordered" evidence="1">
    <location>
        <begin position="1"/>
        <end position="663"/>
    </location>
</feature>
<accession>A0A1W5CVV0</accession>
<evidence type="ECO:0000313" key="3">
    <source>
        <dbReference type="EMBL" id="SLM34910.1"/>
    </source>
</evidence>
<keyword evidence="4" id="KW-1185">Reference proteome</keyword>
<feature type="compositionally biased region" description="Basic and acidic residues" evidence="1">
    <location>
        <begin position="495"/>
        <end position="545"/>
    </location>
</feature>
<feature type="compositionally biased region" description="Low complexity" evidence="1">
    <location>
        <begin position="30"/>
        <end position="42"/>
    </location>
</feature>
<dbReference type="AlphaFoldDB" id="A0A1W5CVV0"/>
<protein>
    <recommendedName>
        <fullName evidence="2">DUF8035 domain-containing protein</fullName>
    </recommendedName>
</protein>
<dbReference type="InterPro" id="IPR058348">
    <property type="entry name" value="DUF8035"/>
</dbReference>
<evidence type="ECO:0000313" key="4">
    <source>
        <dbReference type="Proteomes" id="UP000192927"/>
    </source>
</evidence>